<feature type="transmembrane region" description="Helical" evidence="1">
    <location>
        <begin position="340"/>
        <end position="361"/>
    </location>
</feature>
<dbReference type="Proteomes" id="UP001328107">
    <property type="component" value="Unassembled WGS sequence"/>
</dbReference>
<feature type="transmembrane region" description="Helical" evidence="1">
    <location>
        <begin position="300"/>
        <end position="320"/>
    </location>
</feature>
<keyword evidence="1" id="KW-1133">Transmembrane helix</keyword>
<keyword evidence="1" id="KW-0812">Transmembrane</keyword>
<dbReference type="Pfam" id="PF20146">
    <property type="entry name" value="NRF"/>
    <property type="match status" value="1"/>
</dbReference>
<dbReference type="EMBL" id="BTRK01000006">
    <property type="protein sequence ID" value="GMR61303.1"/>
    <property type="molecule type" value="Genomic_DNA"/>
</dbReference>
<comment type="caution">
    <text evidence="3">The sequence shown here is derived from an EMBL/GenBank/DDBJ whole genome shotgun (WGS) entry which is preliminary data.</text>
</comment>
<keyword evidence="1" id="KW-0472">Membrane</keyword>
<dbReference type="InterPro" id="IPR002656">
    <property type="entry name" value="Acyl_transf_3_dom"/>
</dbReference>
<protein>
    <recommendedName>
        <fullName evidence="2">Nose resistant-to-fluoxetine protein N-terminal domain-containing protein</fullName>
    </recommendedName>
</protein>
<sequence length="697" mass="79000">FQHNHSYFSELSSADQLFAFDDLLDALDGHRLDSLSPDCKEDMAALISARLGAVEYPELVQEVLLPMRDSSGKIHQAILKGHIYFAGHFSECVEIDAKLTGRDRSFKADYFKVNVDIMFRSNARNDSCGGTDVDGQVIGWSLGVCLPASCSSAELESIVISDEAKHNPICAIHRTNDLLDDPDVGSYITISIMGVVFVLCVLSGIIDFFFSDMISGKAVSRSLPWRLLMSFSLYSNVASIFDTKGGKKEGQISPIHCMRFFSMCWVVLGHLIGAIAGVVANPVDIVGIFEDLTTEFILNAYFSVDSFFFIGGLLLTFLWFKNYQRNPRQTNSAGAWIMFYVHRILRLSPPYFMMLAFYALVMNQTFRDSPFNLNLMVQSQTDMCRGTWWVELTYLQNIIARGHDQCLGVSWYLAADTQIFFFTPILILPLAFKPILGFAVAAGIFILSSAWNIFLVYHFHWPATFSFFGASDPEATNFDNYSFLMYESPITRCQVYIIGMLVGWFLQTKKRMRINPILNLVLWILSLALMLTLILGLHSQTKGTLIPIFWRAMYSAFSKPAWALCLSWIIISCYYGYGGPINSFMSWDVWVPLGRLSYCGYLVHYPMINLVLAQVHDEIYFSSFIDFVITRLIPVIALTYFVSIFWSACFEISFSKMEMLLLGGHRMRVKLEEAPVKRKLSNAENTPDDAVYIKIRL</sequence>
<dbReference type="PANTHER" id="PTHR11161">
    <property type="entry name" value="O-ACYLTRANSFERASE"/>
    <property type="match status" value="1"/>
</dbReference>
<dbReference type="SMART" id="SM00703">
    <property type="entry name" value="NRF"/>
    <property type="match status" value="1"/>
</dbReference>
<evidence type="ECO:0000313" key="3">
    <source>
        <dbReference type="EMBL" id="GMR61303.1"/>
    </source>
</evidence>
<feature type="non-terminal residue" evidence="3">
    <location>
        <position position="1"/>
    </location>
</feature>
<keyword evidence="4" id="KW-1185">Reference proteome</keyword>
<feature type="transmembrane region" description="Helical" evidence="1">
    <location>
        <begin position="261"/>
        <end position="280"/>
    </location>
</feature>
<dbReference type="GO" id="GO:0016747">
    <property type="term" value="F:acyltransferase activity, transferring groups other than amino-acyl groups"/>
    <property type="evidence" value="ECO:0007669"/>
    <property type="project" value="InterPro"/>
</dbReference>
<dbReference type="PANTHER" id="PTHR11161:SF55">
    <property type="entry name" value="NOSE RESISTANT-TO-FLUOXETINE PROTEIN N-TERMINAL DOMAIN-CONTAINING PROTEIN"/>
    <property type="match status" value="1"/>
</dbReference>
<gene>
    <name evidence="3" type="ORF">PMAYCL1PPCAC_31498</name>
</gene>
<dbReference type="Pfam" id="PF01757">
    <property type="entry name" value="Acyl_transf_3"/>
    <property type="match status" value="1"/>
</dbReference>
<dbReference type="InterPro" id="IPR052728">
    <property type="entry name" value="O2_lipid_transport_reg"/>
</dbReference>
<feature type="transmembrane region" description="Helical" evidence="1">
    <location>
        <begin position="489"/>
        <end position="506"/>
    </location>
</feature>
<reference evidence="4" key="1">
    <citation type="submission" date="2022-10" db="EMBL/GenBank/DDBJ databases">
        <title>Genome assembly of Pristionchus species.</title>
        <authorList>
            <person name="Yoshida K."/>
            <person name="Sommer R.J."/>
        </authorList>
    </citation>
    <scope>NUCLEOTIDE SEQUENCE [LARGE SCALE GENOMIC DNA]</scope>
    <source>
        <strain evidence="4">RS5460</strain>
    </source>
</reference>
<feature type="non-terminal residue" evidence="3">
    <location>
        <position position="697"/>
    </location>
</feature>
<evidence type="ECO:0000313" key="4">
    <source>
        <dbReference type="Proteomes" id="UP001328107"/>
    </source>
</evidence>
<evidence type="ECO:0000259" key="2">
    <source>
        <dbReference type="SMART" id="SM00703"/>
    </source>
</evidence>
<evidence type="ECO:0000256" key="1">
    <source>
        <dbReference type="SAM" id="Phobius"/>
    </source>
</evidence>
<feature type="transmembrane region" description="Helical" evidence="1">
    <location>
        <begin position="589"/>
        <end position="608"/>
    </location>
</feature>
<feature type="transmembrane region" description="Helical" evidence="1">
    <location>
        <begin position="184"/>
        <end position="211"/>
    </location>
</feature>
<organism evidence="3 4">
    <name type="scientific">Pristionchus mayeri</name>
    <dbReference type="NCBI Taxonomy" id="1317129"/>
    <lineage>
        <taxon>Eukaryota</taxon>
        <taxon>Metazoa</taxon>
        <taxon>Ecdysozoa</taxon>
        <taxon>Nematoda</taxon>
        <taxon>Chromadorea</taxon>
        <taxon>Rhabditida</taxon>
        <taxon>Rhabditina</taxon>
        <taxon>Diplogasteromorpha</taxon>
        <taxon>Diplogasteroidea</taxon>
        <taxon>Neodiplogasteridae</taxon>
        <taxon>Pristionchus</taxon>
    </lineage>
</organism>
<proteinExistence type="predicted"/>
<feature type="domain" description="Nose resistant-to-fluoxetine protein N-terminal" evidence="2">
    <location>
        <begin position="36"/>
        <end position="176"/>
    </location>
</feature>
<dbReference type="AlphaFoldDB" id="A0AAN5ICN4"/>
<accession>A0AAN5ICN4</accession>
<feature type="transmembrane region" description="Helical" evidence="1">
    <location>
        <begin position="435"/>
        <end position="459"/>
    </location>
</feature>
<name>A0AAN5ICN4_9BILA</name>
<feature type="transmembrane region" description="Helical" evidence="1">
    <location>
        <begin position="409"/>
        <end position="428"/>
    </location>
</feature>
<feature type="transmembrane region" description="Helical" evidence="1">
    <location>
        <begin position="557"/>
        <end position="577"/>
    </location>
</feature>
<feature type="transmembrane region" description="Helical" evidence="1">
    <location>
        <begin position="628"/>
        <end position="650"/>
    </location>
</feature>
<dbReference type="InterPro" id="IPR006621">
    <property type="entry name" value="Nose-resist-to-fluoxetine_N"/>
</dbReference>
<feature type="transmembrane region" description="Helical" evidence="1">
    <location>
        <begin position="518"/>
        <end position="537"/>
    </location>
</feature>